<sequence length="314" mass="33182">MGTETAATATGPTRVYVTGADGLLGTALREALAQGGDRWLVHGVSKADFDIADADAVDRSVAAFRPHVVVHTAAHAIVDDCEREPALALRVNVAGVRNVVAACRRTGARLVHLSSDYVFDGAHVPSGGYREEDVPCPLNVYGLTKLAGERQCALLGAAGLSVRTSWLFGGDNPGVDNVLAALVKARRGEPAAHIADQYSRPTCTADLAEALVRLLAAPEPVSGTLHIANEGTASWYEVALALRELYPDMPEPKPLSTAEAGFAGERPRDSTLATGRLAGLGVRLPHWRDALQRYCRTLDAAEATGARGRQGRRP</sequence>
<organism evidence="4 5">
    <name type="scientific">Streptomyces oryzae</name>
    <dbReference type="NCBI Taxonomy" id="1434886"/>
    <lineage>
        <taxon>Bacteria</taxon>
        <taxon>Bacillati</taxon>
        <taxon>Actinomycetota</taxon>
        <taxon>Actinomycetes</taxon>
        <taxon>Kitasatosporales</taxon>
        <taxon>Streptomycetaceae</taxon>
        <taxon>Streptomyces</taxon>
    </lineage>
</organism>
<evidence type="ECO:0000313" key="5">
    <source>
        <dbReference type="Proteomes" id="UP001519064"/>
    </source>
</evidence>
<dbReference type="EC" id="1.1.1.133" evidence="2"/>
<dbReference type="NCBIfam" id="TIGR01214">
    <property type="entry name" value="rmlD"/>
    <property type="match status" value="1"/>
</dbReference>
<dbReference type="SUPFAM" id="SSF51735">
    <property type="entry name" value="NAD(P)-binding Rossmann-fold domains"/>
    <property type="match status" value="1"/>
</dbReference>
<evidence type="ECO:0000313" key="4">
    <source>
        <dbReference type="EMBL" id="MBO8195403.1"/>
    </source>
</evidence>
<dbReference type="InterPro" id="IPR036291">
    <property type="entry name" value="NAD(P)-bd_dom_sf"/>
</dbReference>
<gene>
    <name evidence="4" type="primary">rfbD</name>
    <name evidence="4" type="ORF">ITI46_27695</name>
</gene>
<dbReference type="PANTHER" id="PTHR10491:SF4">
    <property type="entry name" value="METHIONINE ADENOSYLTRANSFERASE 2 SUBUNIT BETA"/>
    <property type="match status" value="1"/>
</dbReference>
<name>A0ABS3XJ17_9ACTN</name>
<proteinExistence type="inferred from homology"/>
<dbReference type="Pfam" id="PF04321">
    <property type="entry name" value="RmlD_sub_bind"/>
    <property type="match status" value="1"/>
</dbReference>
<keyword evidence="2" id="KW-0521">NADP</keyword>
<evidence type="ECO:0000259" key="3">
    <source>
        <dbReference type="Pfam" id="PF04321"/>
    </source>
</evidence>
<dbReference type="CDD" id="cd05254">
    <property type="entry name" value="dTDP_HR_like_SDR_e"/>
    <property type="match status" value="1"/>
</dbReference>
<keyword evidence="2 4" id="KW-0560">Oxidoreductase</keyword>
<comment type="pathway">
    <text evidence="2">Carbohydrate biosynthesis; dTDP-L-rhamnose biosynthesis.</text>
</comment>
<keyword evidence="5" id="KW-1185">Reference proteome</keyword>
<dbReference type="InterPro" id="IPR029903">
    <property type="entry name" value="RmlD-like-bd"/>
</dbReference>
<dbReference type="EMBL" id="JADKMA010000188">
    <property type="protein sequence ID" value="MBO8195403.1"/>
    <property type="molecule type" value="Genomic_DNA"/>
</dbReference>
<feature type="domain" description="RmlD-like substrate binding" evidence="3">
    <location>
        <begin position="14"/>
        <end position="297"/>
    </location>
</feature>
<comment type="caution">
    <text evidence="4">The sequence shown here is derived from an EMBL/GenBank/DDBJ whole genome shotgun (WGS) entry which is preliminary data.</text>
</comment>
<dbReference type="RefSeq" id="WP_209242639.1">
    <property type="nucleotide sequence ID" value="NZ_JADKMA010000188.1"/>
</dbReference>
<dbReference type="Proteomes" id="UP001519064">
    <property type="component" value="Unassembled WGS sequence"/>
</dbReference>
<dbReference type="GO" id="GO:0008831">
    <property type="term" value="F:dTDP-4-dehydrorhamnose reductase activity"/>
    <property type="evidence" value="ECO:0007669"/>
    <property type="project" value="UniProtKB-EC"/>
</dbReference>
<accession>A0ABS3XJ17</accession>
<dbReference type="PANTHER" id="PTHR10491">
    <property type="entry name" value="DTDP-4-DEHYDRORHAMNOSE REDUCTASE"/>
    <property type="match status" value="1"/>
</dbReference>
<comment type="function">
    <text evidence="2">Catalyzes the reduction of dTDP-6-deoxy-L-lyxo-4-hexulose to yield dTDP-L-rhamnose.</text>
</comment>
<dbReference type="InterPro" id="IPR005913">
    <property type="entry name" value="dTDP_dehydrorham_reduct"/>
</dbReference>
<reference evidence="4 5" key="1">
    <citation type="submission" date="2020-11" db="EMBL/GenBank/DDBJ databases">
        <title>Streptomyces spirodelae sp. nov., isolated from duckweed.</title>
        <authorList>
            <person name="Saimee Y."/>
            <person name="Duangmal K."/>
        </authorList>
    </citation>
    <scope>NUCLEOTIDE SEQUENCE [LARGE SCALE GENOMIC DNA]</scope>
    <source>
        <strain evidence="4 5">S16-07</strain>
    </source>
</reference>
<dbReference type="Gene3D" id="3.40.50.720">
    <property type="entry name" value="NAD(P)-binding Rossmann-like Domain"/>
    <property type="match status" value="1"/>
</dbReference>
<comment type="similarity">
    <text evidence="1 2">Belongs to the dTDP-4-dehydrorhamnose reductase family.</text>
</comment>
<evidence type="ECO:0000256" key="2">
    <source>
        <dbReference type="RuleBase" id="RU364082"/>
    </source>
</evidence>
<protein>
    <recommendedName>
        <fullName evidence="2">dTDP-4-dehydrorhamnose reductase</fullName>
        <ecNumber evidence="2">1.1.1.133</ecNumber>
    </recommendedName>
</protein>
<evidence type="ECO:0000256" key="1">
    <source>
        <dbReference type="ARBA" id="ARBA00010944"/>
    </source>
</evidence>